<proteinExistence type="inferred from homology"/>
<dbReference type="GO" id="GO:0016705">
    <property type="term" value="F:oxidoreductase activity, acting on paired donors, with incorporation or reduction of molecular oxygen"/>
    <property type="evidence" value="ECO:0007669"/>
    <property type="project" value="InterPro"/>
</dbReference>
<dbReference type="InterPro" id="IPR009081">
    <property type="entry name" value="PP-bd_ACP"/>
</dbReference>
<keyword evidence="13" id="KW-0408">Iron</keyword>
<evidence type="ECO:0000256" key="14">
    <source>
        <dbReference type="ARBA" id="ARBA00023033"/>
    </source>
</evidence>
<evidence type="ECO:0000256" key="35">
    <source>
        <dbReference type="ARBA" id="ARBA00047578"/>
    </source>
</evidence>
<evidence type="ECO:0000256" key="12">
    <source>
        <dbReference type="ARBA" id="ARBA00023002"/>
    </source>
</evidence>
<dbReference type="PROSITE" id="PS00012">
    <property type="entry name" value="PHOSPHOPANTETHEINE"/>
    <property type="match status" value="3"/>
</dbReference>
<dbReference type="InterPro" id="IPR020841">
    <property type="entry name" value="PKS_Beta-ketoAc_synthase_dom"/>
</dbReference>
<dbReference type="CDD" id="cd08956">
    <property type="entry name" value="KR_3_FAS_SDR_x"/>
    <property type="match status" value="1"/>
</dbReference>
<dbReference type="GO" id="GO:0006633">
    <property type="term" value="P:fatty acid biosynthetic process"/>
    <property type="evidence" value="ECO:0007669"/>
    <property type="project" value="InterPro"/>
</dbReference>
<evidence type="ECO:0000256" key="7">
    <source>
        <dbReference type="ARBA" id="ARBA00022679"/>
    </source>
</evidence>
<dbReference type="PANTHER" id="PTHR43775">
    <property type="entry name" value="FATTY ACID SYNTHASE"/>
    <property type="match status" value="1"/>
</dbReference>
<comment type="catalytic activity">
    <reaction evidence="57">
        <text>(2E)-decenoyl-[ACP] + NADPH + H(+) = decanoyl-[ACP] + NADP(+)</text>
        <dbReference type="Rhea" id="RHEA:41864"/>
        <dbReference type="Rhea" id="RHEA-COMP:9639"/>
        <dbReference type="Rhea" id="RHEA-COMP:9640"/>
        <dbReference type="ChEBI" id="CHEBI:15378"/>
        <dbReference type="ChEBI" id="CHEBI:57783"/>
        <dbReference type="ChEBI" id="CHEBI:58349"/>
        <dbReference type="ChEBI" id="CHEBI:78467"/>
        <dbReference type="ChEBI" id="CHEBI:78468"/>
    </reaction>
    <physiologicalReaction direction="left-to-right" evidence="57">
        <dbReference type="Rhea" id="RHEA:41865"/>
    </physiologicalReaction>
</comment>
<dbReference type="GO" id="GO:0031177">
    <property type="term" value="F:phosphopantetheine binding"/>
    <property type="evidence" value="ECO:0007669"/>
    <property type="project" value="InterPro"/>
</dbReference>
<dbReference type="PROSITE" id="PS52019">
    <property type="entry name" value="PKS_MFAS_DH"/>
    <property type="match status" value="1"/>
</dbReference>
<dbReference type="Pfam" id="PF00067">
    <property type="entry name" value="p450"/>
    <property type="match status" value="1"/>
</dbReference>
<evidence type="ECO:0000256" key="58">
    <source>
        <dbReference type="ARBA" id="ARBA00049533"/>
    </source>
</evidence>
<evidence type="ECO:0000256" key="63">
    <source>
        <dbReference type="PROSITE-ProRule" id="PRU01363"/>
    </source>
</evidence>
<comment type="catalytic activity">
    <reaction evidence="59">
        <text>6 (S)-methylmalonyl-CoA + propanoyl-CoA + 6 NADPH + 12 H(+) = 6-deoxyerythronolide B + 6 CO2 + 6 NADP(+) + 7 CoA + H2O</text>
        <dbReference type="Rhea" id="RHEA:23068"/>
        <dbReference type="ChEBI" id="CHEBI:15377"/>
        <dbReference type="ChEBI" id="CHEBI:15378"/>
        <dbReference type="ChEBI" id="CHEBI:16089"/>
        <dbReference type="ChEBI" id="CHEBI:16526"/>
        <dbReference type="ChEBI" id="CHEBI:57287"/>
        <dbReference type="ChEBI" id="CHEBI:57327"/>
        <dbReference type="ChEBI" id="CHEBI:57392"/>
        <dbReference type="ChEBI" id="CHEBI:57783"/>
        <dbReference type="ChEBI" id="CHEBI:58349"/>
        <dbReference type="EC" id="2.3.1.94"/>
    </reaction>
</comment>
<dbReference type="Gene3D" id="3.40.50.720">
    <property type="entry name" value="NAD(P)-binding Rossmann-like Domain"/>
    <property type="match status" value="3"/>
</dbReference>
<dbReference type="InterPro" id="IPR011032">
    <property type="entry name" value="GroES-like_sf"/>
</dbReference>
<dbReference type="PROSITE" id="PS52004">
    <property type="entry name" value="KS3_2"/>
    <property type="match status" value="3"/>
</dbReference>
<evidence type="ECO:0000256" key="15">
    <source>
        <dbReference type="ARBA" id="ARBA00023194"/>
    </source>
</evidence>
<keyword evidence="5" id="KW-0597">Phosphoprotein</keyword>
<dbReference type="InterPro" id="IPR050091">
    <property type="entry name" value="PKS_NRPS_Biosynth_Enz"/>
</dbReference>
<evidence type="ECO:0000256" key="34">
    <source>
        <dbReference type="ARBA" id="ARBA00047500"/>
    </source>
</evidence>
<dbReference type="PROSITE" id="PS00086">
    <property type="entry name" value="CYTOCHROME_P450"/>
    <property type="match status" value="1"/>
</dbReference>
<feature type="active site" description="Proton acceptor; for dehydratase activity" evidence="63">
    <location>
        <position position="929"/>
    </location>
</feature>
<dbReference type="SUPFAM" id="SSF101173">
    <property type="entry name" value="Docking domain B of the erythromycin polyketide synthase (DEBS)"/>
    <property type="match status" value="1"/>
</dbReference>
<evidence type="ECO:0000313" key="68">
    <source>
        <dbReference type="Proteomes" id="UP000063699"/>
    </source>
</evidence>
<comment type="catalytic activity">
    <reaction evidence="56">
        <text>butanoyl-[ACP] + malonyl-[ACP] + H(+) = 3-oxohexanoyl-[ACP] + holo-[ACP] + CO2</text>
        <dbReference type="Rhea" id="RHEA:41820"/>
        <dbReference type="Rhea" id="RHEA-COMP:9623"/>
        <dbReference type="Rhea" id="RHEA-COMP:9628"/>
        <dbReference type="Rhea" id="RHEA-COMP:9629"/>
        <dbReference type="Rhea" id="RHEA-COMP:9685"/>
        <dbReference type="ChEBI" id="CHEBI:15378"/>
        <dbReference type="ChEBI" id="CHEBI:16526"/>
        <dbReference type="ChEBI" id="CHEBI:64479"/>
        <dbReference type="ChEBI" id="CHEBI:78449"/>
        <dbReference type="ChEBI" id="CHEBI:78454"/>
        <dbReference type="ChEBI" id="CHEBI:78456"/>
    </reaction>
    <physiologicalReaction direction="left-to-right" evidence="56">
        <dbReference type="Rhea" id="RHEA:41821"/>
    </physiologicalReaction>
</comment>
<comment type="catalytic activity">
    <reaction evidence="47">
        <text>holo-[ACP] + acetyl-CoA = acetyl-[ACP] + CoA</text>
        <dbReference type="Rhea" id="RHEA:41788"/>
        <dbReference type="Rhea" id="RHEA-COMP:9621"/>
        <dbReference type="Rhea" id="RHEA-COMP:9685"/>
        <dbReference type="ChEBI" id="CHEBI:57287"/>
        <dbReference type="ChEBI" id="CHEBI:57288"/>
        <dbReference type="ChEBI" id="CHEBI:64479"/>
        <dbReference type="ChEBI" id="CHEBI:78446"/>
        <dbReference type="EC" id="2.3.1.38"/>
    </reaction>
    <physiologicalReaction direction="left-to-right" evidence="47">
        <dbReference type="Rhea" id="RHEA:41789"/>
    </physiologicalReaction>
</comment>
<dbReference type="GO" id="GO:0004316">
    <property type="term" value="F:3-oxoacyl-[acyl-carrier-protein] reductase (NADPH) activity"/>
    <property type="evidence" value="ECO:0007669"/>
    <property type="project" value="UniProtKB-EC"/>
</dbReference>
<comment type="catalytic activity">
    <reaction evidence="58">
        <text>octanoyl-[ACP] + malonyl-[ACP] + H(+) = 3-oxodecanoyl-[ACP] + holo-[ACP] + CO2</text>
        <dbReference type="Rhea" id="RHEA:41852"/>
        <dbReference type="Rhea" id="RHEA-COMP:9623"/>
        <dbReference type="Rhea" id="RHEA-COMP:9636"/>
        <dbReference type="Rhea" id="RHEA-COMP:9637"/>
        <dbReference type="Rhea" id="RHEA-COMP:9685"/>
        <dbReference type="ChEBI" id="CHEBI:15378"/>
        <dbReference type="ChEBI" id="CHEBI:16526"/>
        <dbReference type="ChEBI" id="CHEBI:64479"/>
        <dbReference type="ChEBI" id="CHEBI:78449"/>
        <dbReference type="ChEBI" id="CHEBI:78463"/>
        <dbReference type="ChEBI" id="CHEBI:78464"/>
    </reaction>
    <physiologicalReaction direction="left-to-right" evidence="58">
        <dbReference type="Rhea" id="RHEA:41853"/>
    </physiologicalReaction>
</comment>
<dbReference type="InterPro" id="IPR020843">
    <property type="entry name" value="ER"/>
</dbReference>
<dbReference type="InterPro" id="IPR014043">
    <property type="entry name" value="Acyl_transferase_dom"/>
</dbReference>
<keyword evidence="68" id="KW-1185">Reference proteome</keyword>
<comment type="catalytic activity">
    <reaction evidence="39">
        <text>acetyl-[ACP] + malonyl-[ACP] + H(+) = 3-oxobutanoyl-[ACP] + holo-[ACP] + CO2</text>
        <dbReference type="Rhea" id="RHEA:41800"/>
        <dbReference type="Rhea" id="RHEA-COMP:9621"/>
        <dbReference type="Rhea" id="RHEA-COMP:9623"/>
        <dbReference type="Rhea" id="RHEA-COMP:9625"/>
        <dbReference type="Rhea" id="RHEA-COMP:9685"/>
        <dbReference type="ChEBI" id="CHEBI:15378"/>
        <dbReference type="ChEBI" id="CHEBI:16526"/>
        <dbReference type="ChEBI" id="CHEBI:64479"/>
        <dbReference type="ChEBI" id="CHEBI:78446"/>
        <dbReference type="ChEBI" id="CHEBI:78449"/>
        <dbReference type="ChEBI" id="CHEBI:78450"/>
    </reaction>
    <physiologicalReaction direction="left-to-right" evidence="39">
        <dbReference type="Rhea" id="RHEA:41801"/>
    </physiologicalReaction>
</comment>
<dbReference type="InterPro" id="IPR020806">
    <property type="entry name" value="PKS_PP-bd"/>
</dbReference>
<evidence type="ECO:0000256" key="5">
    <source>
        <dbReference type="ARBA" id="ARBA00022553"/>
    </source>
</evidence>
<dbReference type="InterPro" id="IPR020807">
    <property type="entry name" value="PKS_DH"/>
</dbReference>
<evidence type="ECO:0000256" key="9">
    <source>
        <dbReference type="ARBA" id="ARBA00022737"/>
    </source>
</evidence>
<comment type="cofactor">
    <cofactor evidence="1">
        <name>pantetheine 4'-phosphate</name>
        <dbReference type="ChEBI" id="CHEBI:47942"/>
    </cofactor>
</comment>
<comment type="catalytic activity">
    <reaction evidence="55">
        <text>3-oxooctanoyl-[ACP] + NADPH + H(+) = (3R)-hydroxyoctanoyl-[ACP] + NADP(+)</text>
        <dbReference type="Rhea" id="RHEA:41840"/>
        <dbReference type="Rhea" id="RHEA-COMP:9633"/>
        <dbReference type="Rhea" id="RHEA-COMP:9634"/>
        <dbReference type="ChEBI" id="CHEBI:15378"/>
        <dbReference type="ChEBI" id="CHEBI:57783"/>
        <dbReference type="ChEBI" id="CHEBI:58349"/>
        <dbReference type="ChEBI" id="CHEBI:78460"/>
        <dbReference type="ChEBI" id="CHEBI:78461"/>
    </reaction>
    <physiologicalReaction direction="left-to-right" evidence="55">
        <dbReference type="Rhea" id="RHEA:41841"/>
    </physiologicalReaction>
</comment>
<dbReference type="Proteomes" id="UP000063699">
    <property type="component" value="Chromosome"/>
</dbReference>
<dbReference type="Pfam" id="PF02801">
    <property type="entry name" value="Ketoacyl-synt_C"/>
    <property type="match status" value="3"/>
</dbReference>
<keyword evidence="9" id="KW-0677">Repeat</keyword>
<dbReference type="Pfam" id="PF08240">
    <property type="entry name" value="ADH_N"/>
    <property type="match status" value="1"/>
</dbReference>
<evidence type="ECO:0000256" key="10">
    <source>
        <dbReference type="ARBA" id="ARBA00022799"/>
    </source>
</evidence>
<dbReference type="FunFam" id="1.10.1200.10:FF:000007">
    <property type="entry name" value="Probable polyketide synthase pks17"/>
    <property type="match status" value="2"/>
</dbReference>
<evidence type="ECO:0000256" key="55">
    <source>
        <dbReference type="ARBA" id="ARBA00049422"/>
    </source>
</evidence>
<evidence type="ECO:0000256" key="27">
    <source>
        <dbReference type="ARBA" id="ARBA00023402"/>
    </source>
</evidence>
<evidence type="ECO:0000256" key="6">
    <source>
        <dbReference type="ARBA" id="ARBA00022617"/>
    </source>
</evidence>
<comment type="catalytic activity">
    <reaction evidence="51">
        <text>decanoyl-[ACP] + malonyl-[ACP] + H(+) = 3-oxododecanoyl-[ACP] + holo-[ACP] + CO2</text>
        <dbReference type="Rhea" id="RHEA:41868"/>
        <dbReference type="Rhea" id="RHEA-COMP:9623"/>
        <dbReference type="Rhea" id="RHEA-COMP:9640"/>
        <dbReference type="Rhea" id="RHEA-COMP:9641"/>
        <dbReference type="Rhea" id="RHEA-COMP:9685"/>
        <dbReference type="ChEBI" id="CHEBI:15378"/>
        <dbReference type="ChEBI" id="CHEBI:16526"/>
        <dbReference type="ChEBI" id="CHEBI:64479"/>
        <dbReference type="ChEBI" id="CHEBI:78449"/>
        <dbReference type="ChEBI" id="CHEBI:78468"/>
        <dbReference type="ChEBI" id="CHEBI:78469"/>
    </reaction>
    <physiologicalReaction direction="left-to-right" evidence="51">
        <dbReference type="Rhea" id="RHEA:41869"/>
    </physiologicalReaction>
</comment>
<dbReference type="InterPro" id="IPR057326">
    <property type="entry name" value="KR_dom"/>
</dbReference>
<dbReference type="PRINTS" id="PR00359">
    <property type="entry name" value="BP450"/>
</dbReference>
<dbReference type="InterPro" id="IPR049551">
    <property type="entry name" value="PKS_DH_C"/>
</dbReference>
<dbReference type="Pfam" id="PF00698">
    <property type="entry name" value="Acyl_transf_1"/>
    <property type="match status" value="3"/>
</dbReference>
<dbReference type="InterPro" id="IPR015083">
    <property type="entry name" value="NorB/c/GfsB-D-like_docking"/>
</dbReference>
<dbReference type="InterPro" id="IPR049552">
    <property type="entry name" value="PKS_DH_N"/>
</dbReference>
<dbReference type="Gene3D" id="3.30.70.3290">
    <property type="match status" value="3"/>
</dbReference>
<dbReference type="SUPFAM" id="SSF53474">
    <property type="entry name" value="alpha/beta-Hydrolases"/>
    <property type="match status" value="1"/>
</dbReference>
<comment type="catalytic activity">
    <reaction evidence="34">
        <text>(2E)-butenoyl-[ACP] + NADPH + H(+) = butanoyl-[ACP] + NADP(+)</text>
        <dbReference type="Rhea" id="RHEA:41812"/>
        <dbReference type="Rhea" id="RHEA-COMP:9627"/>
        <dbReference type="Rhea" id="RHEA-COMP:9628"/>
        <dbReference type="ChEBI" id="CHEBI:15378"/>
        <dbReference type="ChEBI" id="CHEBI:57783"/>
        <dbReference type="ChEBI" id="CHEBI:58349"/>
        <dbReference type="ChEBI" id="CHEBI:78453"/>
        <dbReference type="ChEBI" id="CHEBI:78454"/>
    </reaction>
    <physiologicalReaction direction="left-to-right" evidence="34">
        <dbReference type="Rhea" id="RHEA:41813"/>
    </physiologicalReaction>
</comment>
<evidence type="ECO:0000256" key="1">
    <source>
        <dbReference type="ARBA" id="ARBA00001957"/>
    </source>
</evidence>
<evidence type="ECO:0000256" key="4">
    <source>
        <dbReference type="ARBA" id="ARBA00022450"/>
    </source>
</evidence>
<feature type="domain" description="PKS/mFAS DH" evidence="66">
    <location>
        <begin position="897"/>
        <end position="1166"/>
    </location>
</feature>
<dbReference type="EMBL" id="CP012752">
    <property type="protein sequence ID" value="ALG09890.1"/>
    <property type="molecule type" value="Genomic_DNA"/>
</dbReference>
<comment type="catalytic activity">
    <reaction evidence="38">
        <text>3-oxobutanoyl-[ACP] + NADPH + H(+) = (3R)-hydroxybutanoyl-[ACP] + NADP(+)</text>
        <dbReference type="Rhea" id="RHEA:41804"/>
        <dbReference type="Rhea" id="RHEA-COMP:9625"/>
        <dbReference type="Rhea" id="RHEA-COMP:9626"/>
        <dbReference type="ChEBI" id="CHEBI:15378"/>
        <dbReference type="ChEBI" id="CHEBI:57783"/>
        <dbReference type="ChEBI" id="CHEBI:58349"/>
        <dbReference type="ChEBI" id="CHEBI:78450"/>
        <dbReference type="ChEBI" id="CHEBI:78451"/>
    </reaction>
    <physiologicalReaction direction="left-to-right" evidence="38">
        <dbReference type="Rhea" id="RHEA:41805"/>
    </physiologicalReaction>
</comment>
<evidence type="ECO:0000259" key="65">
    <source>
        <dbReference type="PROSITE" id="PS52004"/>
    </source>
</evidence>
<dbReference type="SMART" id="SM00822">
    <property type="entry name" value="PKS_KR"/>
    <property type="match status" value="1"/>
</dbReference>
<comment type="catalytic activity">
    <reaction evidence="53">
        <text>3-oxododecanoyl-[ACP] + NADPH + H(+) = (3R)-hydroxydodecanoyl-[ACP] + NADP(+)</text>
        <dbReference type="Rhea" id="RHEA:41872"/>
        <dbReference type="Rhea" id="RHEA-COMP:9641"/>
        <dbReference type="Rhea" id="RHEA-COMP:9642"/>
        <dbReference type="ChEBI" id="CHEBI:15378"/>
        <dbReference type="ChEBI" id="CHEBI:57783"/>
        <dbReference type="ChEBI" id="CHEBI:58349"/>
        <dbReference type="ChEBI" id="CHEBI:78469"/>
        <dbReference type="ChEBI" id="CHEBI:78470"/>
    </reaction>
    <physiologicalReaction direction="left-to-right" evidence="53">
        <dbReference type="Rhea" id="RHEA:41873"/>
    </physiologicalReaction>
</comment>
<evidence type="ECO:0000256" key="56">
    <source>
        <dbReference type="ARBA" id="ARBA00049449"/>
    </source>
</evidence>
<dbReference type="PROSITE" id="PS50075">
    <property type="entry name" value="CARRIER"/>
    <property type="match status" value="3"/>
</dbReference>
<comment type="catalytic activity">
    <reaction evidence="49">
        <text>3-oxotetradecanoyl-[ACP] + NADPH + H(+) = (3R)-hydroxytetradecanoyl-[ACP] + NADP(+)</text>
        <dbReference type="Rhea" id="RHEA:41888"/>
        <dbReference type="Rhea" id="RHEA-COMP:9645"/>
        <dbReference type="Rhea" id="RHEA-COMP:9646"/>
        <dbReference type="ChEBI" id="CHEBI:15378"/>
        <dbReference type="ChEBI" id="CHEBI:57783"/>
        <dbReference type="ChEBI" id="CHEBI:58349"/>
        <dbReference type="ChEBI" id="CHEBI:78473"/>
        <dbReference type="ChEBI" id="CHEBI:78474"/>
    </reaction>
    <physiologicalReaction direction="left-to-right" evidence="49">
        <dbReference type="Rhea" id="RHEA:41889"/>
    </physiologicalReaction>
</comment>
<evidence type="ECO:0000256" key="3">
    <source>
        <dbReference type="ARBA" id="ARBA00010617"/>
    </source>
</evidence>
<evidence type="ECO:0000256" key="43">
    <source>
        <dbReference type="ARBA" id="ARBA00048420"/>
    </source>
</evidence>
<dbReference type="InterPro" id="IPR016035">
    <property type="entry name" value="Acyl_Trfase/lysoPLipase"/>
</dbReference>
<evidence type="ECO:0000256" key="62">
    <source>
        <dbReference type="ARBA" id="ARBA00063272"/>
    </source>
</evidence>
<evidence type="ECO:0000259" key="64">
    <source>
        <dbReference type="PROSITE" id="PS50075"/>
    </source>
</evidence>
<evidence type="ECO:0000256" key="17">
    <source>
        <dbReference type="ARBA" id="ARBA00023268"/>
    </source>
</evidence>
<dbReference type="SUPFAM" id="SSF50129">
    <property type="entry name" value="GroES-like"/>
    <property type="match status" value="1"/>
</dbReference>
<comment type="catalytic activity">
    <reaction evidence="20">
        <text>(3R)-hydroxydodecanoyl-[ACP] = (2E)-dodecenoyl-[ACP] + H2O</text>
        <dbReference type="Rhea" id="RHEA:41876"/>
        <dbReference type="Rhea" id="RHEA-COMP:9642"/>
        <dbReference type="Rhea" id="RHEA-COMP:9643"/>
        <dbReference type="ChEBI" id="CHEBI:15377"/>
        <dbReference type="ChEBI" id="CHEBI:78470"/>
        <dbReference type="ChEBI" id="CHEBI:78472"/>
    </reaction>
    <physiologicalReaction direction="left-to-right" evidence="20">
        <dbReference type="Rhea" id="RHEA:41877"/>
    </physiologicalReaction>
</comment>
<dbReference type="GO" id="GO:0008270">
    <property type="term" value="F:zinc ion binding"/>
    <property type="evidence" value="ECO:0007669"/>
    <property type="project" value="InterPro"/>
</dbReference>
<dbReference type="InterPro" id="IPR013154">
    <property type="entry name" value="ADH-like_N"/>
</dbReference>
<evidence type="ECO:0000256" key="8">
    <source>
        <dbReference type="ARBA" id="ARBA00022723"/>
    </source>
</evidence>
<dbReference type="GO" id="GO:0004497">
    <property type="term" value="F:monooxygenase activity"/>
    <property type="evidence" value="ECO:0007669"/>
    <property type="project" value="UniProtKB-KW"/>
</dbReference>
<dbReference type="FunFam" id="3.40.366.10:FF:000002">
    <property type="entry name" value="Probable polyketide synthase 2"/>
    <property type="match status" value="2"/>
</dbReference>
<comment type="catalytic activity">
    <reaction evidence="54">
        <text>3-oxohexadecanoyl-[ACP] + NADPH + H(+) = (3R)-hydroxyhexadecanoyl-[ACP] + NADP(+)</text>
        <dbReference type="Rhea" id="RHEA:41904"/>
        <dbReference type="Rhea" id="RHEA-COMP:9649"/>
        <dbReference type="Rhea" id="RHEA-COMP:9650"/>
        <dbReference type="ChEBI" id="CHEBI:15378"/>
        <dbReference type="ChEBI" id="CHEBI:57783"/>
        <dbReference type="ChEBI" id="CHEBI:58349"/>
        <dbReference type="ChEBI" id="CHEBI:78478"/>
        <dbReference type="ChEBI" id="CHEBI:78480"/>
    </reaction>
    <physiologicalReaction direction="left-to-right" evidence="54">
        <dbReference type="Rhea" id="RHEA:41905"/>
    </physiologicalReaction>
</comment>
<evidence type="ECO:0000256" key="26">
    <source>
        <dbReference type="ARBA" id="ARBA00023401"/>
    </source>
</evidence>
<dbReference type="SMART" id="SM00826">
    <property type="entry name" value="PKS_DH"/>
    <property type="match status" value="1"/>
</dbReference>
<dbReference type="CDD" id="cd11030">
    <property type="entry name" value="CYP105-like"/>
    <property type="match status" value="1"/>
</dbReference>
<evidence type="ECO:0000256" key="53">
    <source>
        <dbReference type="ARBA" id="ARBA00049263"/>
    </source>
</evidence>
<gene>
    <name evidence="67" type="ORF">AOZ06_26005</name>
</gene>
<evidence type="ECO:0000256" key="60">
    <source>
        <dbReference type="ARBA" id="ARBA00060158"/>
    </source>
</evidence>
<evidence type="ECO:0000256" key="29">
    <source>
        <dbReference type="ARBA" id="ARBA00047300"/>
    </source>
</evidence>
<evidence type="ECO:0000256" key="39">
    <source>
        <dbReference type="ARBA" id="ARBA00047961"/>
    </source>
</evidence>
<evidence type="ECO:0000256" key="61">
    <source>
        <dbReference type="ARBA" id="ARBA00060622"/>
    </source>
</evidence>
<dbReference type="InterPro" id="IPR017972">
    <property type="entry name" value="Cyt_P450_CS"/>
</dbReference>
<dbReference type="InterPro" id="IPR036736">
    <property type="entry name" value="ACP-like_sf"/>
</dbReference>
<dbReference type="InterPro" id="IPR036396">
    <property type="entry name" value="Cyt_P450_sf"/>
</dbReference>
<feature type="active site" description="Proton donor; for dehydratase activity" evidence="63">
    <location>
        <position position="1088"/>
    </location>
</feature>
<keyword evidence="18" id="KW-0012">Acyltransferase</keyword>
<dbReference type="Pfam" id="PF14765">
    <property type="entry name" value="PS-DH"/>
    <property type="match status" value="1"/>
</dbReference>
<dbReference type="GO" id="GO:0033068">
    <property type="term" value="P:macrolide biosynthetic process"/>
    <property type="evidence" value="ECO:0007669"/>
    <property type="project" value="UniProtKB-ARBA"/>
</dbReference>
<dbReference type="InterPro" id="IPR014030">
    <property type="entry name" value="Ketoacyl_synth_N"/>
</dbReference>
<dbReference type="GO" id="GO:0016297">
    <property type="term" value="F:fatty acyl-[ACP] hydrolase activity"/>
    <property type="evidence" value="ECO:0007669"/>
    <property type="project" value="UniProtKB-EC"/>
</dbReference>
<evidence type="ECO:0000256" key="13">
    <source>
        <dbReference type="ARBA" id="ARBA00023004"/>
    </source>
</evidence>
<dbReference type="SUPFAM" id="SSF55048">
    <property type="entry name" value="Probable ACP-binding domain of malonyl-CoA ACP transacylase"/>
    <property type="match status" value="3"/>
</dbReference>
<dbReference type="InterPro" id="IPR002364">
    <property type="entry name" value="Quin_OxRdtase/zeta-crystal_CS"/>
</dbReference>
<dbReference type="FunFam" id="3.40.47.10:FF:000019">
    <property type="entry name" value="Polyketide synthase type I"/>
    <property type="match status" value="3"/>
</dbReference>
<evidence type="ECO:0000256" key="23">
    <source>
        <dbReference type="ARBA" id="ARBA00023394"/>
    </source>
</evidence>
<dbReference type="GO" id="GO:0004315">
    <property type="term" value="F:3-oxoacyl-[acyl-carrier-protein] synthase activity"/>
    <property type="evidence" value="ECO:0007669"/>
    <property type="project" value="UniProtKB-EC"/>
</dbReference>
<dbReference type="InterPro" id="IPR002397">
    <property type="entry name" value="Cyt_P450_B"/>
</dbReference>
<feature type="region of interest" description="N-terminal hotdog fold" evidence="63">
    <location>
        <begin position="897"/>
        <end position="1017"/>
    </location>
</feature>
<dbReference type="CDD" id="cd05195">
    <property type="entry name" value="enoyl_red"/>
    <property type="match status" value="1"/>
</dbReference>
<dbReference type="InterPro" id="IPR016036">
    <property type="entry name" value="Malonyl_transacylase_ACP-bd"/>
</dbReference>
<feature type="domain" description="Carrier" evidence="64">
    <location>
        <begin position="2878"/>
        <end position="2956"/>
    </location>
</feature>
<feature type="domain" description="Ketosynthase family 3 (KS3)" evidence="65">
    <location>
        <begin position="33"/>
        <end position="457"/>
    </location>
</feature>
<evidence type="ECO:0000256" key="44">
    <source>
        <dbReference type="ARBA" id="ARBA00048506"/>
    </source>
</evidence>
<comment type="catalytic activity">
    <reaction evidence="48">
        <text>hexadecanoyl-[ACP] + H2O = hexadecanoate + holo-[ACP] + H(+)</text>
        <dbReference type="Rhea" id="RHEA:41932"/>
        <dbReference type="Rhea" id="RHEA-COMP:9652"/>
        <dbReference type="Rhea" id="RHEA-COMP:9685"/>
        <dbReference type="ChEBI" id="CHEBI:7896"/>
        <dbReference type="ChEBI" id="CHEBI:15377"/>
        <dbReference type="ChEBI" id="CHEBI:15378"/>
        <dbReference type="ChEBI" id="CHEBI:64479"/>
        <dbReference type="ChEBI" id="CHEBI:78483"/>
        <dbReference type="EC" id="3.1.2.14"/>
    </reaction>
    <physiologicalReaction direction="left-to-right" evidence="48">
        <dbReference type="Rhea" id="RHEA:41933"/>
    </physiologicalReaction>
</comment>
<dbReference type="InterPro" id="IPR032821">
    <property type="entry name" value="PKS_assoc"/>
</dbReference>
<evidence type="ECO:0000256" key="21">
    <source>
        <dbReference type="ARBA" id="ARBA00023373"/>
    </source>
</evidence>
<dbReference type="InterPro" id="IPR001227">
    <property type="entry name" value="Ac_transferase_dom_sf"/>
</dbReference>
<comment type="catalytic activity">
    <reaction evidence="29">
        <text>3-oxooctadecanoyl-[ACP] + NADPH + H(+) = (3R)-hydroxyoctadecanoyl-[ACP] + NADP(+)</text>
        <dbReference type="Rhea" id="RHEA:41920"/>
        <dbReference type="Rhea" id="RHEA-COMP:9653"/>
        <dbReference type="Rhea" id="RHEA-COMP:9654"/>
        <dbReference type="ChEBI" id="CHEBI:15378"/>
        <dbReference type="ChEBI" id="CHEBI:57783"/>
        <dbReference type="ChEBI" id="CHEBI:58349"/>
        <dbReference type="ChEBI" id="CHEBI:78487"/>
        <dbReference type="ChEBI" id="CHEBI:78488"/>
    </reaction>
    <physiologicalReaction direction="left-to-right" evidence="29">
        <dbReference type="Rhea" id="RHEA:41921"/>
    </physiologicalReaction>
</comment>
<dbReference type="GO" id="GO:0141148">
    <property type="term" value="F:enoyl-[acyl-carrier-protein] reductase (NADPH) activity"/>
    <property type="evidence" value="ECO:0007669"/>
    <property type="project" value="UniProtKB-EC"/>
</dbReference>
<dbReference type="Gene3D" id="3.90.180.10">
    <property type="entry name" value="Medium-chain alcohol dehydrogenases, catalytic domain"/>
    <property type="match status" value="1"/>
</dbReference>
<comment type="catalytic activity">
    <reaction evidence="21">
        <text>(3R)-hydroxyhexanoyl-[ACP] = (2E)-hexenoyl-[ACP] + H2O</text>
        <dbReference type="Rhea" id="RHEA:41828"/>
        <dbReference type="Rhea" id="RHEA-COMP:9630"/>
        <dbReference type="Rhea" id="RHEA-COMP:9631"/>
        <dbReference type="ChEBI" id="CHEBI:15377"/>
        <dbReference type="ChEBI" id="CHEBI:78457"/>
        <dbReference type="ChEBI" id="CHEBI:78458"/>
    </reaction>
    <physiologicalReaction direction="left-to-right" evidence="21">
        <dbReference type="Rhea" id="RHEA:41829"/>
    </physiologicalReaction>
</comment>
<comment type="catalytic activity">
    <reaction evidence="26">
        <text>(3R)-hydroxyhexadecanoyl-[ACP] = (2E)-hexadecenoyl-[ACP] + H2O</text>
        <dbReference type="Rhea" id="RHEA:41908"/>
        <dbReference type="Rhea" id="RHEA-COMP:9650"/>
        <dbReference type="Rhea" id="RHEA-COMP:9651"/>
        <dbReference type="ChEBI" id="CHEBI:15377"/>
        <dbReference type="ChEBI" id="CHEBI:78480"/>
        <dbReference type="ChEBI" id="CHEBI:78481"/>
    </reaction>
    <physiologicalReaction direction="left-to-right" evidence="26">
        <dbReference type="Rhea" id="RHEA:41909"/>
    </physiologicalReaction>
</comment>
<dbReference type="STRING" id="860235.AOZ06_26005"/>
<dbReference type="InterPro" id="IPR018201">
    <property type="entry name" value="Ketoacyl_synth_AS"/>
</dbReference>
<dbReference type="InterPro" id="IPR016039">
    <property type="entry name" value="Thiolase-like"/>
</dbReference>
<dbReference type="SMART" id="SM00824">
    <property type="entry name" value="PKS_TE"/>
    <property type="match status" value="1"/>
</dbReference>
<evidence type="ECO:0000256" key="46">
    <source>
        <dbReference type="ARBA" id="ARBA00048650"/>
    </source>
</evidence>
<comment type="similarity">
    <text evidence="3">Belongs to the cytochrome P450 family.</text>
</comment>
<dbReference type="InterPro" id="IPR055123">
    <property type="entry name" value="SpnB-like_Rossmann"/>
</dbReference>
<dbReference type="Gene3D" id="1.10.1200.10">
    <property type="entry name" value="ACP-like"/>
    <property type="match status" value="3"/>
</dbReference>
<dbReference type="GO" id="GO:0047879">
    <property type="term" value="F:erythronolide synthase activity"/>
    <property type="evidence" value="ECO:0007669"/>
    <property type="project" value="UniProtKB-EC"/>
</dbReference>
<organism evidence="67 68">
    <name type="scientific">Kibdelosporangium phytohabitans</name>
    <dbReference type="NCBI Taxonomy" id="860235"/>
    <lineage>
        <taxon>Bacteria</taxon>
        <taxon>Bacillati</taxon>
        <taxon>Actinomycetota</taxon>
        <taxon>Actinomycetes</taxon>
        <taxon>Pseudonocardiales</taxon>
        <taxon>Pseudonocardiaceae</taxon>
        <taxon>Kibdelosporangium</taxon>
    </lineage>
</organism>
<comment type="catalytic activity">
    <reaction evidence="27">
        <text>(3R)-hydroxybutanoyl-[ACP] = (2E)-butenoyl-[ACP] + H2O</text>
        <dbReference type="Rhea" id="RHEA:41808"/>
        <dbReference type="Rhea" id="RHEA-COMP:9626"/>
        <dbReference type="Rhea" id="RHEA-COMP:9627"/>
        <dbReference type="ChEBI" id="CHEBI:15377"/>
        <dbReference type="ChEBI" id="CHEBI:78451"/>
        <dbReference type="ChEBI" id="CHEBI:78453"/>
    </reaction>
    <physiologicalReaction direction="left-to-right" evidence="27">
        <dbReference type="Rhea" id="RHEA:41809"/>
    </physiologicalReaction>
</comment>
<keyword evidence="8" id="KW-0479">Metal-binding</keyword>
<dbReference type="Pfam" id="PF16197">
    <property type="entry name" value="KAsynt_C_assoc"/>
    <property type="match status" value="3"/>
</dbReference>
<comment type="catalytic activity">
    <reaction evidence="50">
        <text>(2E)-octadecenoyl-[ACP] + NADPH + H(+) = octadecanoyl-[ACP] + NADP(+)</text>
        <dbReference type="Rhea" id="RHEA:41928"/>
        <dbReference type="Rhea" id="RHEA-COMP:9655"/>
        <dbReference type="Rhea" id="RHEA-COMP:9656"/>
        <dbReference type="ChEBI" id="CHEBI:15378"/>
        <dbReference type="ChEBI" id="CHEBI:57783"/>
        <dbReference type="ChEBI" id="CHEBI:58349"/>
        <dbReference type="ChEBI" id="CHEBI:78489"/>
        <dbReference type="ChEBI" id="CHEBI:78495"/>
    </reaction>
    <physiologicalReaction direction="left-to-right" evidence="50">
        <dbReference type="Rhea" id="RHEA:41929"/>
    </physiologicalReaction>
</comment>
<evidence type="ECO:0000256" key="31">
    <source>
        <dbReference type="ARBA" id="ARBA00047400"/>
    </source>
</evidence>
<evidence type="ECO:0000256" key="33">
    <source>
        <dbReference type="ARBA" id="ARBA00047451"/>
    </source>
</evidence>
<keyword evidence="10" id="KW-0702">S-nitrosylation</keyword>
<dbReference type="InterPro" id="IPR001128">
    <property type="entry name" value="Cyt_P450"/>
</dbReference>
<dbReference type="SMART" id="SM00829">
    <property type="entry name" value="PKS_ER"/>
    <property type="match status" value="1"/>
</dbReference>
<keyword evidence="11" id="KW-0663">Pyridoxal phosphate</keyword>
<comment type="catalytic activity">
    <reaction evidence="41">
        <text>(2E)-dodecenoyl-[ACP] + NADPH + H(+) = dodecanoyl-[ACP] + NADP(+)</text>
        <dbReference type="Rhea" id="RHEA:41880"/>
        <dbReference type="Rhea" id="RHEA-COMP:9643"/>
        <dbReference type="Rhea" id="RHEA-COMP:9644"/>
        <dbReference type="ChEBI" id="CHEBI:15378"/>
        <dbReference type="ChEBI" id="CHEBI:57783"/>
        <dbReference type="ChEBI" id="CHEBI:58349"/>
        <dbReference type="ChEBI" id="CHEBI:65264"/>
        <dbReference type="ChEBI" id="CHEBI:78472"/>
    </reaction>
    <physiologicalReaction direction="left-to-right" evidence="41">
        <dbReference type="Rhea" id="RHEA:41881"/>
    </physiologicalReaction>
</comment>
<dbReference type="SUPFAM" id="SSF53901">
    <property type="entry name" value="Thiolase-like"/>
    <property type="match status" value="3"/>
</dbReference>
<keyword evidence="14" id="KW-0503">Monooxygenase</keyword>
<dbReference type="SMART" id="SM01294">
    <property type="entry name" value="PKS_PP_betabranch"/>
    <property type="match status" value="2"/>
</dbReference>
<evidence type="ECO:0000256" key="47">
    <source>
        <dbReference type="ARBA" id="ARBA00048691"/>
    </source>
</evidence>
<dbReference type="Pfam" id="PF13602">
    <property type="entry name" value="ADH_zinc_N_2"/>
    <property type="match status" value="1"/>
</dbReference>
<dbReference type="GO" id="GO:0019171">
    <property type="term" value="F:(3R)-hydroxyacyl-[acyl-carrier-protein] dehydratase activity"/>
    <property type="evidence" value="ECO:0007669"/>
    <property type="project" value="UniProtKB-EC"/>
</dbReference>
<evidence type="ECO:0000256" key="38">
    <source>
        <dbReference type="ARBA" id="ARBA00047953"/>
    </source>
</evidence>
<dbReference type="Gene3D" id="3.40.50.1820">
    <property type="entry name" value="alpha/beta hydrolase"/>
    <property type="match status" value="1"/>
</dbReference>
<evidence type="ECO:0000256" key="32">
    <source>
        <dbReference type="ARBA" id="ARBA00047440"/>
    </source>
</evidence>
<feature type="region of interest" description="C-terminal hotdog fold" evidence="63">
    <location>
        <begin position="1027"/>
        <end position="1166"/>
    </location>
</feature>
<comment type="catalytic activity">
    <reaction evidence="33">
        <text>tetradecanoyl-[ACP] + malonyl-[ACP] + H(+) = 3-oxohexadecanoyl-[ACP] + holo-[ACP] + CO2</text>
        <dbReference type="Rhea" id="RHEA:41900"/>
        <dbReference type="Rhea" id="RHEA-COMP:9623"/>
        <dbReference type="Rhea" id="RHEA-COMP:9648"/>
        <dbReference type="Rhea" id="RHEA-COMP:9649"/>
        <dbReference type="Rhea" id="RHEA-COMP:9685"/>
        <dbReference type="ChEBI" id="CHEBI:15378"/>
        <dbReference type="ChEBI" id="CHEBI:16526"/>
        <dbReference type="ChEBI" id="CHEBI:64479"/>
        <dbReference type="ChEBI" id="CHEBI:78449"/>
        <dbReference type="ChEBI" id="CHEBI:78477"/>
        <dbReference type="ChEBI" id="CHEBI:78478"/>
    </reaction>
    <physiologicalReaction direction="left-to-right" evidence="33">
        <dbReference type="Rhea" id="RHEA:41901"/>
    </physiologicalReaction>
</comment>
<dbReference type="SMART" id="SM00825">
    <property type="entry name" value="PKS_KS"/>
    <property type="match status" value="3"/>
</dbReference>
<feature type="domain" description="Carrier" evidence="64">
    <location>
        <begin position="1897"/>
        <end position="1972"/>
    </location>
</feature>
<dbReference type="Gene3D" id="1.10.630.10">
    <property type="entry name" value="Cytochrome P450"/>
    <property type="match status" value="1"/>
</dbReference>
<evidence type="ECO:0000256" key="59">
    <source>
        <dbReference type="ARBA" id="ARBA00052442"/>
    </source>
</evidence>
<reference evidence="67 68" key="1">
    <citation type="submission" date="2015-07" db="EMBL/GenBank/DDBJ databases">
        <title>Genome sequencing of Kibdelosporangium phytohabitans.</title>
        <authorList>
            <person name="Qin S."/>
            <person name="Xing K."/>
        </authorList>
    </citation>
    <scope>NUCLEOTIDE SEQUENCE [LARGE SCALE GENOMIC DNA]</scope>
    <source>
        <strain evidence="67 68">KLBMP1111</strain>
    </source>
</reference>
<keyword evidence="7" id="KW-0808">Transferase</keyword>
<dbReference type="SUPFAM" id="SSF47336">
    <property type="entry name" value="ACP-like"/>
    <property type="match status" value="2"/>
</dbReference>
<dbReference type="Pfam" id="PF00550">
    <property type="entry name" value="PP-binding"/>
    <property type="match status" value="3"/>
</dbReference>
<comment type="catalytic activity">
    <reaction evidence="36">
        <text>(2E)-hexadecenoyl-[ACP] + NADPH + H(+) = hexadecanoyl-[ACP] + NADP(+)</text>
        <dbReference type="Rhea" id="RHEA:41912"/>
        <dbReference type="Rhea" id="RHEA-COMP:9651"/>
        <dbReference type="Rhea" id="RHEA-COMP:9652"/>
        <dbReference type="ChEBI" id="CHEBI:15378"/>
        <dbReference type="ChEBI" id="CHEBI:57783"/>
        <dbReference type="ChEBI" id="CHEBI:58349"/>
        <dbReference type="ChEBI" id="CHEBI:78481"/>
        <dbReference type="ChEBI" id="CHEBI:78483"/>
    </reaction>
    <physiologicalReaction direction="left-to-right" evidence="36">
        <dbReference type="Rhea" id="RHEA:41913"/>
    </physiologicalReaction>
</comment>
<comment type="catalytic activity">
    <reaction evidence="40">
        <text>hexadecanoyl-[ACP] + malonyl-[ACP] + H(+) = 3-oxooctadecanoyl-[ACP] + holo-[ACP] + CO2</text>
        <dbReference type="Rhea" id="RHEA:41916"/>
        <dbReference type="Rhea" id="RHEA-COMP:9623"/>
        <dbReference type="Rhea" id="RHEA-COMP:9652"/>
        <dbReference type="Rhea" id="RHEA-COMP:9653"/>
        <dbReference type="Rhea" id="RHEA-COMP:9685"/>
        <dbReference type="ChEBI" id="CHEBI:15378"/>
        <dbReference type="ChEBI" id="CHEBI:16526"/>
        <dbReference type="ChEBI" id="CHEBI:64479"/>
        <dbReference type="ChEBI" id="CHEBI:78449"/>
        <dbReference type="ChEBI" id="CHEBI:78483"/>
        <dbReference type="ChEBI" id="CHEBI:78487"/>
    </reaction>
    <physiologicalReaction direction="left-to-right" evidence="40">
        <dbReference type="Rhea" id="RHEA:41917"/>
    </physiologicalReaction>
</comment>
<comment type="function">
    <text evidence="60">Involved in the biosynthesis of antibiotic erythromycin via the biosynthesis of its aglycone precursor, 6-deoxyerythronolide B (6-dEB).</text>
</comment>
<comment type="subunit">
    <text evidence="62">Homodimer. Erythronolide synthase is composed of EryAI, EryAII and EryAIII multimodular (2 modules) polypeptides each coding for a functional synthase subunit which participates in 2 of the six FAS-like elongation steps required for formation of the polyketide. Module 1, 2, 3, 4, 5, and 6 participating in biosynthesis steps 1, 2, 3, 4, 5, and 6, respectively.</text>
</comment>
<dbReference type="PROSITE" id="PS01162">
    <property type="entry name" value="QOR_ZETA_CRYSTAL"/>
    <property type="match status" value="1"/>
</dbReference>
<comment type="catalytic activity">
    <reaction evidence="32">
        <text>3-oxodecanoyl-[ACP] + NADPH + H(+) = (3R)-hydroxydecanoyl-[ACP] + NADP(+)</text>
        <dbReference type="Rhea" id="RHEA:41856"/>
        <dbReference type="Rhea" id="RHEA-COMP:9637"/>
        <dbReference type="Rhea" id="RHEA-COMP:9638"/>
        <dbReference type="ChEBI" id="CHEBI:15378"/>
        <dbReference type="ChEBI" id="CHEBI:57783"/>
        <dbReference type="ChEBI" id="CHEBI:58349"/>
        <dbReference type="ChEBI" id="CHEBI:78464"/>
        <dbReference type="ChEBI" id="CHEBI:78466"/>
    </reaction>
    <physiologicalReaction direction="left-to-right" evidence="32">
        <dbReference type="Rhea" id="RHEA:41857"/>
    </physiologicalReaction>
</comment>
<evidence type="ECO:0000256" key="42">
    <source>
        <dbReference type="ARBA" id="ARBA00048289"/>
    </source>
</evidence>
<comment type="catalytic activity">
    <reaction evidence="24">
        <text>(3R)-hydroxytetradecanoyl-[ACP] = (2E)-tetradecenoyl-[ACP] + H2O</text>
        <dbReference type="Rhea" id="RHEA:41892"/>
        <dbReference type="Rhea" id="RHEA-COMP:9646"/>
        <dbReference type="Rhea" id="RHEA-COMP:9647"/>
        <dbReference type="ChEBI" id="CHEBI:15377"/>
        <dbReference type="ChEBI" id="CHEBI:78474"/>
        <dbReference type="ChEBI" id="CHEBI:78475"/>
    </reaction>
    <physiologicalReaction direction="left-to-right" evidence="24">
        <dbReference type="Rhea" id="RHEA:41893"/>
    </physiologicalReaction>
</comment>
<comment type="catalytic activity">
    <reaction evidence="23">
        <text>a (3R)-hydroxyacyl-[ACP] = a (2E)-enoyl-[ACP] + H2O</text>
        <dbReference type="Rhea" id="RHEA:13097"/>
        <dbReference type="Rhea" id="RHEA-COMP:9925"/>
        <dbReference type="Rhea" id="RHEA-COMP:9945"/>
        <dbReference type="ChEBI" id="CHEBI:15377"/>
        <dbReference type="ChEBI" id="CHEBI:78784"/>
        <dbReference type="ChEBI" id="CHEBI:78827"/>
        <dbReference type="EC" id="4.2.1.59"/>
    </reaction>
    <physiologicalReaction direction="left-to-right" evidence="23">
        <dbReference type="Rhea" id="RHEA:13098"/>
    </physiologicalReaction>
</comment>
<evidence type="ECO:0000256" key="45">
    <source>
        <dbReference type="ARBA" id="ARBA00048571"/>
    </source>
</evidence>
<evidence type="ECO:0000313" key="67">
    <source>
        <dbReference type="EMBL" id="ALG09890.1"/>
    </source>
</evidence>
<dbReference type="FunFam" id="1.10.630.10:FF:000018">
    <property type="entry name" value="Cytochrome P450 monooxygenase"/>
    <property type="match status" value="1"/>
</dbReference>
<dbReference type="SUPFAM" id="SSF52151">
    <property type="entry name" value="FabD/lysophospholipase-like"/>
    <property type="match status" value="3"/>
</dbReference>
<evidence type="ECO:0000256" key="48">
    <source>
        <dbReference type="ARBA" id="ARBA00048704"/>
    </source>
</evidence>
<dbReference type="Pfam" id="PF08659">
    <property type="entry name" value="KR"/>
    <property type="match status" value="1"/>
</dbReference>
<comment type="pathway">
    <text evidence="61">Antibiotic biosynthesis; erythromycin biosynthesis.</text>
</comment>
<comment type="catalytic activity">
    <reaction evidence="31">
        <text>a (3R)-hydroxyacyl-[ACP] + NADP(+) = a 3-oxoacyl-[ACP] + NADPH + H(+)</text>
        <dbReference type="Rhea" id="RHEA:17397"/>
        <dbReference type="Rhea" id="RHEA-COMP:9916"/>
        <dbReference type="Rhea" id="RHEA-COMP:9945"/>
        <dbReference type="ChEBI" id="CHEBI:15378"/>
        <dbReference type="ChEBI" id="CHEBI:57783"/>
        <dbReference type="ChEBI" id="CHEBI:58349"/>
        <dbReference type="ChEBI" id="CHEBI:78776"/>
        <dbReference type="ChEBI" id="CHEBI:78827"/>
        <dbReference type="EC" id="1.1.1.100"/>
    </reaction>
    <physiologicalReaction direction="right-to-left" evidence="31">
        <dbReference type="Rhea" id="RHEA:17399"/>
    </physiologicalReaction>
</comment>
<dbReference type="GO" id="GO:0020037">
    <property type="term" value="F:heme binding"/>
    <property type="evidence" value="ECO:0007669"/>
    <property type="project" value="InterPro"/>
</dbReference>
<sequence length="4607" mass="487655">MDNEQKLRDYLKRATVELRQARRSLRQFEQRAGEPIAIVAMSCRFPGAVESPRQLWQVVSDGVDAVSGFPVNRGWPLESLYHPDPDHPGTSYVREGGFLHDADRFDAGFFGINPREALAMDPQQRLLLEAAWQVLERAGIAPDSLRGSRTGVFAGVMAQDYAARLRPPPPGFEGYLGNGNTGSVASGRIAYVLGLEGPAMTVDTACSSSLVALHLACQALRSEECSLALAGGVSVLSSPALFVEFSRQRGLSADGRCKSFADSADGTGWGEGVGMLLLERLSDAQRNGHPILAVVRGSAVNSDGASSGLTVPNGPSQERVIRQALAAANLSTPDVDAVEAHGTGTVLGDPIEAQALLATYGQDRDRPVWLGSVKSNIGHAQAAAGMAGVIKMVEAMRHETLPRTLHVDQPTGRVDWAAGNVRLLTEAVPWPENGHPRRAGVSSFGASGTNAHVIIEQAPPVEAAGPASAEGPSPWLLSARSPEALRAQARALLSHVDDNAPRDIAYSLATGRAHLEYRAAAMDKAALTALAGGTAAAGLVQGQLAAADRVAFMFPGQGSQWCGMAVELMRGSTQFAESMRACAEAVAPFVDFDLLAVLDDERALRRVDVVQPALFAVLVSLARLWQAHGVRPDAVVGHSQGEIAAAHVAGALSLADAARVVALRSRALVALSGRGGMVSLAVPVDQVRQLVSRWPGRISVAAVNGPQSTVVSGEPGALDDLVSHCAKAGIRARRIDVDYASHSAQVETIRDELRAALAPITPMPSRIPFYSTVTGGLIDTAEMDAEYWYRSLRQTVLFDDAVRALVADGHGVFIETSPHPVLTVGVAELAEAAIGSLRRDDGGIDRFATSLAEAHTHGVALDWASLLSGGQRVDLPTYPFQRTRFWLESDHTARSGHPLLEAPVELAGAGGLLLTGRISLRTHPWLADHAVGGTVLLPGAALIELAINAGDHLGCRRVDEFTLHRPVALPGDGAIDLQLLVNPPDEHGKRAMSLHVRVDETWHQHATGVLSDAANDPGHIPWPPDGATELDADALYDDLAGVGFAYGPAFRGLRSAWRLGDEVFAEVTLPQTAHGDATRFGLHPALLDAALHAVGLGQFVEDTGTGMLPFSWSDVTLHATGATALRVRLTGVGRDAVAVELADDRGAPIASIGALRLRPSQATADTNSLFRIEWTQVEPGEPATDTVLLTCPEPDPSADAATAGRQITEWVLDRLRTWLSDVETTGKRLVVLTRRAVSTELGEDVPNLAHAPVTGLLRAAQSEHPDRFVLVDTDGTTESGAALPGLLGTGEPQLAIRAGTGRAPRLARAGESQLDLPWHDGWHVDAGTSGTLDDLVVVHEPAGALAEGQVRVRVRAAGVNFRDTLIALGQYPGQASLGSEGAGTVEEVGPGVTGLAVGDRVFGMFTGAFGPLAVADRRMVAKMPGDWSFEQAATVPIVFLTAWYGLRDLAGLRAGERVLVHAAAGGVGMAAIQLARHWGAQVYGTASTGKWPVLRELGLDDDHIASSRDTGFESRFPDMHVVLNSLAGEFTDASLRLLADGGRFVELGKTDVRDPRGVSYQAFELAEAGPDRIGEMLGQLLELFEAGVLTPLPVRGWQLARAREALRFVAQARHTGKVVLIPPRRWDPDGTVLITGGTGVLGSALARHLVTEHGVKHLILTSRTGTAPDLPADVQVRQCDVRDREALAGLIASIPARHPLTAVVHAAGALADGVITSLTADQVEHVFLPKVGTALHLHELTKDMDLAAFVSYSSGASALGNAGQGNYAAANAFLDALSQHRHAHGLPSWSLAWGLWKQESGMSGELAETGRARLAKAGALSITAEHGLALFDRACRMDDPLLIPAPLDIAAIRAASTVVPPLLRDLVRTPVRRTTASTDDAGLAARLARMPDVERDRVLVDLVRTHAAASLGHSTTDPVQARRTFADLGFDSLTAVELRNRLTTATGLPLPATLVFDHPTPTALADFLWEQLGADAVAPTVAVRDRADEPIAIVAMSCQFPGGVRTPEQFWEALVAGVDAIGEFPADRGWDVEGIYDPAPGRPGKSYVRDGGFVADADKFDAAFFGISPREALTADPQQRLLLEASWEAFERAGIDPASLHGSDCGVYVGATYNDYGSGVSGADLDGYVITGNSGSVLSGRIAYTLGLQGPALTVDTACSSSLVAVHLAAQALRSGECSLALAGGATVIATPYSFIEFSRQGGLAADGRCKAFSADADGFGAAEGVGVVVLERLSDAQRNGHDVLAVLRGSAVNSDGASNGLTAPNGPAQQRVITAALAGAGLSTTDIDVVEAHGTGTTLGDPIEAQAVLATYGRDRTEPVLLGSVKSNIGHTQSAAGIAGLIKTVLALGAGYVPPTLHAGTASPHIDWESGAVRLVTEGVEWPRSDRPRRAGVSSFGISGTNAHVILEQAPEAPRPVPSPPPKGPVPWVVSAKSVPALRARANQLLSTADPVVDVGHSLAGRTAFEHRAVVIAEDLAGFRAGLSALADGRIDPSVVEGTVTTGEGTVFVFPGQGGQWPGMARSLLESSAAFRASVHECCAALTPFVDFSVLDVLEGNPDAADIDRIEVVQPVLFTMMVSMARLWMSHGLTPSAVVGHSQGEIAAVHIAGGLSLSDAARVVAVRSRLLSELVGRGAMASVLAPAADVQARIAVWGDRLGVAAVNGPSSCAVAGDTDALAEFLASCAADDIRAKQIPGVTVAGHSPQVGRLRDRMLAELAEVSTSRTSIPVYSTVTGQLLDTDRTGTEHWYGNLRQTVRFDPAVRALLAAGHGLFVEVGPHPVLAAALHEVFDDVGADAAAVASIRRDEGDRFLTALAGAYVLGAGIDWPGFFAGYRPRRVPLPTYPFQRRRYWVSGYREGAARHEPVTTPAVERVDAPDTTKLVELVRATVAAVLRYESPDEVTESRAFRELGMDSMTVVELRNRLNAATGLRLPATVVFDHPTPSALAAHLRDELAGTRPAAVVPVAEHSTEPIAIVAMSCRFPGGIGTPEEFWQLLADGGDAITGFPEDRGWNLDELYDPAPGVAGRSYVRHGGFLTGVAEFDAGFFGISPREALAMDPQQRLLLEVTWEAFERAGIDPESLRGGNTGVFTGTNGQDYANLLINVPDGGEDYLTTGSAASVLSGRLSYVFGFEGPSVTVDTACSSSLVATHLAAQALRTGECSLAVAGAAAVMSTPGAFIAFSRQRGLAPDGRCKPFAANADGTGWAEGAAVLVLEKLSDARRNGHPVLALLRGSATNSDGVSNGLSAPNGMAQQRVIRRALASAGVQASDVDVVEAHGTGTSLGDPIEAHALLATYGQDRTEPVLLGSVKSNIGHTQGVSGLAGVIKTVLALQHETLPRTLHADEPSPHVDWSTGNAHLLTEPVPWQRNGRPRRAGVSSFGVSGTNAHVIIEEAPDTTIPAPPQRSGVFPVLLSGRTPAAVRAQAARLLADGNRRIDVAYTLATGRAALSHRAAVVAGTDAESRAALEAYAAGEPSAHVIEGVTRASGSLALLFAGQGAQRAGMGRQLYRTFPRFAATWDEVAAHLPDLPLDDAERLDRTEHAQPALFAFEVALYRTVSEWLPRPAFLLGHSVGELAAAHVAGVLSLPDACALVTARGRLMQSLPGGGAMIAVQATEDEVSLVDGVWIAAVNGPRSLVLSGDEDAVVSLAQQWSARGRKVKRLAVSHAFHSHHMDPILEQYRAVAAGIEYAPPAIPVLSDLTGQPVERFDADYWVRHARGTVRFLDGVRYARAQGVNGFADLGPDGALAATARECADGGTFVAVQRRDRPEVETAVTALSTVHVNGGSVRWEAFFAGTDARTVLLPTYPFQRSTYWLGQPGTTAARPAELPLPQRSDARTAPELTRLVRAETAIVLRHGSTDDIPEDADLLQLGFDSLTAAELADRLGTATGLDLPVVTVFDHPSPAALGAQLAELLSGEAEPEPVIEYGPFRAMFGRAVRMGKSLDFMQFLDSASNYRESFGDPAAIDGVLTQVTSGADTPALICVPGFIGMPGPQQFTRFAAHFSDRRELHVLHHPGFVAGEPLPDSIETVIELHAKTITENWNGTPFALVGLSSGGMVAQTLAQLLEYRGTPPAAVVLLDTFGPHVNYLLEDLVPEFARRLIDAHEEMGYAAGDDWLTAMGRYVGFDWEIKDIAAPVLMVRASEPMIEWTRRFDWRTTWGRVDSVDVPGDHFTMMSDHSHVTATVIDTWLRRVTTPGYLSEEAVLAQPDPTAVTMPTARGCPFSPPAQLGSLRADKPVARLQYPDGHVGWLVTGHAAARKVLSDNTFSARLDLKRFPVGKPAAAAHAQPAPPGFFLNQDPPEHTRYRELLQRRFTMHRMRTLAPRIEAIVGDCLREMDRLGPPVDLVKHFAVPVPSRVMCELLGVPYEDRAHFEDVASALVGTDTDAMTEAFGEITAYLFDLMRGKREKPADDMLSELAAEGSLVDAELASIAFLLLVAGFETTANMLGIGTYALLSNPDQLARLRADPSLTDKAVDELLRYLSIPQYGLTRTALADTELDGHKIRKGEVLTVSVPAANRDPLRFPDPDTLDIGRSSATHLTFGHGVHACIGQGLALIEMRIAYTALFDRFPGLRLAVPAEQIEMREEMQIYGVHELPVEW</sequence>
<dbReference type="Pfam" id="PF08990">
    <property type="entry name" value="Docking"/>
    <property type="match status" value="1"/>
</dbReference>
<dbReference type="InterPro" id="IPR029058">
    <property type="entry name" value="AB_hydrolase_fold"/>
</dbReference>
<dbReference type="GO" id="GO:0004313">
    <property type="term" value="F:[acyl-carrier-protein] S-acetyltransferase activity"/>
    <property type="evidence" value="ECO:0007669"/>
    <property type="project" value="UniProtKB-EC"/>
</dbReference>
<dbReference type="Gene3D" id="3.40.366.10">
    <property type="entry name" value="Malonyl-Coenzyme A Acyl Carrier Protein, domain 2"/>
    <property type="match status" value="3"/>
</dbReference>
<keyword evidence="4" id="KW-0596">Phosphopantetheine</keyword>
<keyword evidence="16" id="KW-0456">Lyase</keyword>
<keyword evidence="6" id="KW-0349">Heme</keyword>
<dbReference type="PROSITE" id="PS00606">
    <property type="entry name" value="KS3_1"/>
    <property type="match status" value="2"/>
</dbReference>
<dbReference type="InterPro" id="IPR036291">
    <property type="entry name" value="NAD(P)-bd_dom_sf"/>
</dbReference>
<comment type="catalytic activity">
    <reaction evidence="44">
        <text>a fatty acyl-[ACP] + malonyl-[ACP] + H(+) = a 3-oxoacyl-[ACP] + holo-[ACP] + CO2</text>
        <dbReference type="Rhea" id="RHEA:22836"/>
        <dbReference type="Rhea" id="RHEA-COMP:9623"/>
        <dbReference type="Rhea" id="RHEA-COMP:9685"/>
        <dbReference type="Rhea" id="RHEA-COMP:9916"/>
        <dbReference type="Rhea" id="RHEA-COMP:14125"/>
        <dbReference type="ChEBI" id="CHEBI:15378"/>
        <dbReference type="ChEBI" id="CHEBI:16526"/>
        <dbReference type="ChEBI" id="CHEBI:64479"/>
        <dbReference type="ChEBI" id="CHEBI:78449"/>
        <dbReference type="ChEBI" id="CHEBI:78776"/>
        <dbReference type="ChEBI" id="CHEBI:138651"/>
        <dbReference type="EC" id="2.3.1.41"/>
    </reaction>
    <physiologicalReaction direction="left-to-right" evidence="44">
        <dbReference type="Rhea" id="RHEA:22837"/>
    </physiologicalReaction>
</comment>
<dbReference type="SUPFAM" id="SSF48264">
    <property type="entry name" value="Cytochrome P450"/>
    <property type="match status" value="1"/>
</dbReference>
<keyword evidence="12" id="KW-0560">Oxidoreductase</keyword>
<dbReference type="InterPro" id="IPR042104">
    <property type="entry name" value="PKS_dehydratase_sf"/>
</dbReference>
<evidence type="ECO:0000256" key="52">
    <source>
        <dbReference type="ARBA" id="ARBA00049171"/>
    </source>
</evidence>
<feature type="domain" description="Carrier" evidence="64">
    <location>
        <begin position="3845"/>
        <end position="3920"/>
    </location>
</feature>
<comment type="catalytic activity">
    <reaction evidence="45">
        <text>3-oxohexanoyl-[ACP] + NADPH + H(+) = (3R)-hydroxyhexanoyl-[ACP] + NADP(+)</text>
        <dbReference type="Rhea" id="RHEA:41824"/>
        <dbReference type="Rhea" id="RHEA-COMP:9629"/>
        <dbReference type="Rhea" id="RHEA-COMP:9630"/>
        <dbReference type="ChEBI" id="CHEBI:15378"/>
        <dbReference type="ChEBI" id="CHEBI:57783"/>
        <dbReference type="ChEBI" id="CHEBI:58349"/>
        <dbReference type="ChEBI" id="CHEBI:78456"/>
        <dbReference type="ChEBI" id="CHEBI:78457"/>
    </reaction>
    <physiologicalReaction direction="left-to-right" evidence="45">
        <dbReference type="Rhea" id="RHEA:41825"/>
    </physiologicalReaction>
</comment>
<dbReference type="PANTHER" id="PTHR43775:SF51">
    <property type="entry name" value="INACTIVE PHENOLPHTHIOCEROL SYNTHESIS POLYKETIDE SYNTHASE TYPE I PKS1-RELATED"/>
    <property type="match status" value="1"/>
</dbReference>
<dbReference type="Gene3D" id="3.10.129.110">
    <property type="entry name" value="Polyketide synthase dehydratase"/>
    <property type="match status" value="1"/>
</dbReference>
<dbReference type="Pfam" id="PF21089">
    <property type="entry name" value="PKS_DH_N"/>
    <property type="match status" value="1"/>
</dbReference>
<dbReference type="SUPFAM" id="SSF51735">
    <property type="entry name" value="NAD(P)-binding Rossmann-fold domains"/>
    <property type="match status" value="3"/>
</dbReference>
<dbReference type="KEGG" id="kphy:AOZ06_26005"/>
<comment type="pathway">
    <text evidence="2">Lipid metabolism.</text>
</comment>
<feature type="domain" description="Ketosynthase family 3 (KS3)" evidence="65">
    <location>
        <begin position="1988"/>
        <end position="2410"/>
    </location>
</feature>
<comment type="catalytic activity">
    <reaction evidence="19">
        <text>(3R)-hydroxyoctanoyl-[ACP] = (2E)-octenoyl-[ACP] + H2O</text>
        <dbReference type="Rhea" id="RHEA:41844"/>
        <dbReference type="Rhea" id="RHEA-COMP:9634"/>
        <dbReference type="Rhea" id="RHEA-COMP:9635"/>
        <dbReference type="ChEBI" id="CHEBI:15377"/>
        <dbReference type="ChEBI" id="CHEBI:78461"/>
        <dbReference type="ChEBI" id="CHEBI:78462"/>
    </reaction>
    <physiologicalReaction direction="left-to-right" evidence="19">
        <dbReference type="Rhea" id="RHEA:41845"/>
    </physiologicalReaction>
</comment>
<dbReference type="InterPro" id="IPR006162">
    <property type="entry name" value="Ppantetheine_attach_site"/>
</dbReference>
<dbReference type="RefSeq" id="WP_054291794.1">
    <property type="nucleotide sequence ID" value="NZ_CP012752.1"/>
</dbReference>
<evidence type="ECO:0000256" key="30">
    <source>
        <dbReference type="ARBA" id="ARBA00047394"/>
    </source>
</evidence>
<comment type="catalytic activity">
    <reaction evidence="42">
        <text>tetradecanoyl-[ACP] + H2O = tetradecanoate + holo-[ACP] + H(+)</text>
        <dbReference type="Rhea" id="RHEA:30123"/>
        <dbReference type="Rhea" id="RHEA-COMP:9648"/>
        <dbReference type="Rhea" id="RHEA-COMP:9685"/>
        <dbReference type="ChEBI" id="CHEBI:15377"/>
        <dbReference type="ChEBI" id="CHEBI:15378"/>
        <dbReference type="ChEBI" id="CHEBI:30807"/>
        <dbReference type="ChEBI" id="CHEBI:64479"/>
        <dbReference type="ChEBI" id="CHEBI:78477"/>
        <dbReference type="EC" id="3.1.2.14"/>
    </reaction>
    <physiologicalReaction direction="left-to-right" evidence="42">
        <dbReference type="Rhea" id="RHEA:30124"/>
    </physiologicalReaction>
</comment>
<dbReference type="InterPro" id="IPR001031">
    <property type="entry name" value="Thioesterase"/>
</dbReference>
<dbReference type="InterPro" id="IPR014031">
    <property type="entry name" value="Ketoacyl_synth_C"/>
</dbReference>
<evidence type="ECO:0000256" key="18">
    <source>
        <dbReference type="ARBA" id="ARBA00023315"/>
    </source>
</evidence>
<dbReference type="Pfam" id="PF22953">
    <property type="entry name" value="SpnB_Rossmann"/>
    <property type="match status" value="1"/>
</dbReference>
<evidence type="ECO:0000256" key="57">
    <source>
        <dbReference type="ARBA" id="ARBA00049521"/>
    </source>
</evidence>
<dbReference type="Gene3D" id="3.40.47.10">
    <property type="match status" value="3"/>
</dbReference>
<comment type="catalytic activity">
    <reaction evidence="37">
        <text>(2E)-hexenoyl-[ACP] + NADPH + H(+) = hexanoyl-[ACP] + NADP(+)</text>
        <dbReference type="Rhea" id="RHEA:41832"/>
        <dbReference type="Rhea" id="RHEA-COMP:9631"/>
        <dbReference type="Rhea" id="RHEA-COMP:9632"/>
        <dbReference type="ChEBI" id="CHEBI:15378"/>
        <dbReference type="ChEBI" id="CHEBI:57783"/>
        <dbReference type="ChEBI" id="CHEBI:58349"/>
        <dbReference type="ChEBI" id="CHEBI:78458"/>
        <dbReference type="ChEBI" id="CHEBI:78459"/>
    </reaction>
    <physiologicalReaction direction="left-to-right" evidence="37">
        <dbReference type="Rhea" id="RHEA:41833"/>
    </physiologicalReaction>
</comment>
<evidence type="ECO:0000256" key="11">
    <source>
        <dbReference type="ARBA" id="ARBA00022898"/>
    </source>
</evidence>
<name>A0A0N9I5N1_9PSEU</name>
<evidence type="ECO:0000256" key="20">
    <source>
        <dbReference type="ARBA" id="ARBA00023351"/>
    </source>
</evidence>
<comment type="catalytic activity">
    <reaction evidence="52">
        <text>(2E)-tetradecenoyl-[ACP] + NADPH + H(+) = tetradecanoyl-[ACP] + NADP(+)</text>
        <dbReference type="Rhea" id="RHEA:41896"/>
        <dbReference type="Rhea" id="RHEA-COMP:9647"/>
        <dbReference type="Rhea" id="RHEA-COMP:9648"/>
        <dbReference type="ChEBI" id="CHEBI:15378"/>
        <dbReference type="ChEBI" id="CHEBI:57783"/>
        <dbReference type="ChEBI" id="CHEBI:58349"/>
        <dbReference type="ChEBI" id="CHEBI:78475"/>
        <dbReference type="ChEBI" id="CHEBI:78477"/>
    </reaction>
    <physiologicalReaction direction="left-to-right" evidence="52">
        <dbReference type="Rhea" id="RHEA:41897"/>
    </physiologicalReaction>
</comment>
<evidence type="ECO:0000256" key="40">
    <source>
        <dbReference type="ARBA" id="ARBA00048051"/>
    </source>
</evidence>
<dbReference type="GO" id="GO:0004312">
    <property type="term" value="F:fatty acid synthase activity"/>
    <property type="evidence" value="ECO:0007669"/>
    <property type="project" value="TreeGrafter"/>
</dbReference>
<dbReference type="CDD" id="cd00833">
    <property type="entry name" value="PKS"/>
    <property type="match status" value="3"/>
</dbReference>
<evidence type="ECO:0000256" key="51">
    <source>
        <dbReference type="ARBA" id="ARBA00049109"/>
    </source>
</evidence>
<evidence type="ECO:0000256" key="16">
    <source>
        <dbReference type="ARBA" id="ARBA00023239"/>
    </source>
</evidence>
<evidence type="ECO:0000256" key="19">
    <source>
        <dbReference type="ARBA" id="ARBA00023332"/>
    </source>
</evidence>
<keyword evidence="15" id="KW-0045">Antibiotic biosynthesis</keyword>
<dbReference type="SMART" id="SM00823">
    <property type="entry name" value="PKS_PP"/>
    <property type="match status" value="3"/>
</dbReference>
<comment type="catalytic activity">
    <reaction evidence="25">
        <text>(3R)-hydroxyoctadecanoyl-[ACP] = (2E)-octadecenoyl-[ACP] + H2O</text>
        <dbReference type="Rhea" id="RHEA:41924"/>
        <dbReference type="Rhea" id="RHEA-COMP:9654"/>
        <dbReference type="Rhea" id="RHEA-COMP:9655"/>
        <dbReference type="ChEBI" id="CHEBI:15377"/>
        <dbReference type="ChEBI" id="CHEBI:78488"/>
        <dbReference type="ChEBI" id="CHEBI:78489"/>
    </reaction>
    <physiologicalReaction direction="left-to-right" evidence="25">
        <dbReference type="Rhea" id="RHEA:41925"/>
    </physiologicalReaction>
</comment>
<comment type="function">
    <text evidence="28">Fatty acid synthetase is a multifunctional enzyme that catalyzes the de novo biosynthesis of long-chain saturated fatty acids starting from acetyl-CoA and malonyl-CoA in the presence of NADPH. This multifunctional protein contains 7 catalytic activities and a site for the binding of the prosthetic group 4'-phosphopantetheine of the acyl carrier protein ([ACP]) domain.</text>
</comment>
<evidence type="ECO:0000256" key="54">
    <source>
        <dbReference type="ARBA" id="ARBA00049414"/>
    </source>
</evidence>
<dbReference type="InterPro" id="IPR013968">
    <property type="entry name" value="PKS_KR"/>
</dbReference>
<dbReference type="Pfam" id="PF00975">
    <property type="entry name" value="Thioesterase"/>
    <property type="match status" value="1"/>
</dbReference>
<evidence type="ECO:0000256" key="22">
    <source>
        <dbReference type="ARBA" id="ARBA00023388"/>
    </source>
</evidence>
<evidence type="ECO:0000256" key="37">
    <source>
        <dbReference type="ARBA" id="ARBA00047897"/>
    </source>
</evidence>
<keyword evidence="17" id="KW-0511">Multifunctional enzyme</keyword>
<feature type="domain" description="Ketosynthase family 3 (KS3)" evidence="65">
    <location>
        <begin position="2972"/>
        <end position="3396"/>
    </location>
</feature>
<comment type="catalytic activity">
    <reaction evidence="46">
        <text>a 2,3-saturated acyl-[ACP] + NADP(+) = a (2E)-enoyl-[ACP] + NADPH + H(+)</text>
        <dbReference type="Rhea" id="RHEA:22564"/>
        <dbReference type="Rhea" id="RHEA-COMP:9925"/>
        <dbReference type="Rhea" id="RHEA-COMP:9926"/>
        <dbReference type="ChEBI" id="CHEBI:15378"/>
        <dbReference type="ChEBI" id="CHEBI:57783"/>
        <dbReference type="ChEBI" id="CHEBI:58349"/>
        <dbReference type="ChEBI" id="CHEBI:78784"/>
        <dbReference type="ChEBI" id="CHEBI:78785"/>
        <dbReference type="EC" id="1.3.1.39"/>
    </reaction>
    <physiologicalReaction direction="right-to-left" evidence="46">
        <dbReference type="Rhea" id="RHEA:22566"/>
    </physiologicalReaction>
</comment>
<dbReference type="InterPro" id="IPR049900">
    <property type="entry name" value="PKS_mFAS_DH"/>
</dbReference>
<comment type="catalytic activity">
    <reaction evidence="35">
        <text>dodecanoyl-[ACP] + malonyl-[ACP] + H(+) = 3-oxotetradecanoyl-[ACP] + holo-[ACP] + CO2</text>
        <dbReference type="Rhea" id="RHEA:41884"/>
        <dbReference type="Rhea" id="RHEA-COMP:9623"/>
        <dbReference type="Rhea" id="RHEA-COMP:9644"/>
        <dbReference type="Rhea" id="RHEA-COMP:9645"/>
        <dbReference type="Rhea" id="RHEA-COMP:9685"/>
        <dbReference type="ChEBI" id="CHEBI:15378"/>
        <dbReference type="ChEBI" id="CHEBI:16526"/>
        <dbReference type="ChEBI" id="CHEBI:64479"/>
        <dbReference type="ChEBI" id="CHEBI:65264"/>
        <dbReference type="ChEBI" id="CHEBI:78449"/>
        <dbReference type="ChEBI" id="CHEBI:78473"/>
    </reaction>
    <physiologicalReaction direction="left-to-right" evidence="35">
        <dbReference type="Rhea" id="RHEA:41885"/>
    </physiologicalReaction>
</comment>
<dbReference type="GO" id="GO:0005506">
    <property type="term" value="F:iron ion binding"/>
    <property type="evidence" value="ECO:0007669"/>
    <property type="project" value="InterPro"/>
</dbReference>
<dbReference type="InterPro" id="IPR036299">
    <property type="entry name" value="Polyketide_synth_docking_sf"/>
</dbReference>
<evidence type="ECO:0000256" key="49">
    <source>
        <dbReference type="ARBA" id="ARBA00048935"/>
    </source>
</evidence>
<evidence type="ECO:0000256" key="28">
    <source>
        <dbReference type="ARBA" id="ARBA00023442"/>
    </source>
</evidence>
<evidence type="ECO:0000256" key="24">
    <source>
        <dbReference type="ARBA" id="ARBA00023398"/>
    </source>
</evidence>
<accession>A0A0N9I5N1</accession>
<comment type="catalytic activity">
    <reaction evidence="22">
        <text>(3R)-hydroxydecanoyl-[ACP] = (2E)-decenoyl-[ACP] + H2O</text>
        <dbReference type="Rhea" id="RHEA:41860"/>
        <dbReference type="Rhea" id="RHEA-COMP:9638"/>
        <dbReference type="Rhea" id="RHEA-COMP:9639"/>
        <dbReference type="ChEBI" id="CHEBI:15377"/>
        <dbReference type="ChEBI" id="CHEBI:78466"/>
        <dbReference type="ChEBI" id="CHEBI:78467"/>
    </reaction>
    <physiologicalReaction direction="left-to-right" evidence="22">
        <dbReference type="Rhea" id="RHEA:41861"/>
    </physiologicalReaction>
</comment>
<evidence type="ECO:0000256" key="2">
    <source>
        <dbReference type="ARBA" id="ARBA00005189"/>
    </source>
</evidence>
<protein>
    <submittedName>
        <fullName evidence="67">Uncharacterized protein</fullName>
    </submittedName>
</protein>
<evidence type="ECO:0000256" key="25">
    <source>
        <dbReference type="ARBA" id="ARBA00023399"/>
    </source>
</evidence>
<dbReference type="SMART" id="SM00827">
    <property type="entry name" value="PKS_AT"/>
    <property type="match status" value="3"/>
</dbReference>
<comment type="catalytic activity">
    <reaction evidence="43">
        <text>(2E)-octenoyl-[ACP] + NADPH + H(+) = octanoyl-[ACP] + NADP(+)</text>
        <dbReference type="Rhea" id="RHEA:41848"/>
        <dbReference type="Rhea" id="RHEA-COMP:9635"/>
        <dbReference type="Rhea" id="RHEA-COMP:9636"/>
        <dbReference type="ChEBI" id="CHEBI:15378"/>
        <dbReference type="ChEBI" id="CHEBI:57783"/>
        <dbReference type="ChEBI" id="CHEBI:58349"/>
        <dbReference type="ChEBI" id="CHEBI:78462"/>
        <dbReference type="ChEBI" id="CHEBI:78463"/>
    </reaction>
    <physiologicalReaction direction="left-to-right" evidence="43">
        <dbReference type="Rhea" id="RHEA:41849"/>
    </physiologicalReaction>
</comment>
<dbReference type="Pfam" id="PF00109">
    <property type="entry name" value="ketoacyl-synt"/>
    <property type="match status" value="3"/>
</dbReference>
<evidence type="ECO:0000256" key="41">
    <source>
        <dbReference type="ARBA" id="ARBA00048281"/>
    </source>
</evidence>
<evidence type="ECO:0000259" key="66">
    <source>
        <dbReference type="PROSITE" id="PS52019"/>
    </source>
</evidence>
<dbReference type="InterPro" id="IPR020802">
    <property type="entry name" value="TesA-like"/>
</dbReference>
<comment type="catalytic activity">
    <reaction evidence="30">
        <text>hexanoyl-[ACP] + malonyl-[ACP] + H(+) = 3-oxooctanoyl-[ACP] + holo-[ACP] + CO2</text>
        <dbReference type="Rhea" id="RHEA:41836"/>
        <dbReference type="Rhea" id="RHEA-COMP:9623"/>
        <dbReference type="Rhea" id="RHEA-COMP:9632"/>
        <dbReference type="Rhea" id="RHEA-COMP:9633"/>
        <dbReference type="Rhea" id="RHEA-COMP:9685"/>
        <dbReference type="ChEBI" id="CHEBI:15378"/>
        <dbReference type="ChEBI" id="CHEBI:16526"/>
        <dbReference type="ChEBI" id="CHEBI:64479"/>
        <dbReference type="ChEBI" id="CHEBI:78449"/>
        <dbReference type="ChEBI" id="CHEBI:78459"/>
        <dbReference type="ChEBI" id="CHEBI:78460"/>
    </reaction>
    <physiologicalReaction direction="left-to-right" evidence="30">
        <dbReference type="Rhea" id="RHEA:41837"/>
    </physiologicalReaction>
</comment>
<evidence type="ECO:0000256" key="50">
    <source>
        <dbReference type="ARBA" id="ARBA00049019"/>
    </source>
</evidence>
<evidence type="ECO:0000256" key="36">
    <source>
        <dbReference type="ARBA" id="ARBA00047810"/>
    </source>
</evidence>